<dbReference type="AlphaFoldDB" id="A0A0B2XH69"/>
<evidence type="ECO:0000313" key="3">
    <source>
        <dbReference type="Proteomes" id="UP000002498"/>
    </source>
</evidence>
<accession>A0A0B2XH69</accession>
<dbReference type="EMBL" id="ADNJ02000004">
    <property type="protein sequence ID" value="KHO11246.1"/>
    <property type="molecule type" value="Genomic_DNA"/>
</dbReference>
<keyword evidence="3" id="KW-1185">Reference proteome</keyword>
<feature type="region of interest" description="Disordered" evidence="1">
    <location>
        <begin position="97"/>
        <end position="120"/>
    </location>
</feature>
<organism evidence="2 3">
    <name type="scientific">Metarhizium robertsii (strain ARSEF 23 / ATCC MYA-3075)</name>
    <name type="common">Metarhizium anisopliae (strain ARSEF 23)</name>
    <dbReference type="NCBI Taxonomy" id="655844"/>
    <lineage>
        <taxon>Eukaryota</taxon>
        <taxon>Fungi</taxon>
        <taxon>Dikarya</taxon>
        <taxon>Ascomycota</taxon>
        <taxon>Pezizomycotina</taxon>
        <taxon>Sordariomycetes</taxon>
        <taxon>Hypocreomycetidae</taxon>
        <taxon>Hypocreales</taxon>
        <taxon>Clavicipitaceae</taxon>
        <taxon>Metarhizium</taxon>
    </lineage>
</organism>
<dbReference type="HOGENOM" id="CLU_1434756_0_0_1"/>
<reference evidence="2 3" key="1">
    <citation type="journal article" date="2011" name="PLoS Genet.">
        <title>Genome sequencing and comparative transcriptomics of the model entomopathogenic fungi Metarhizium anisopliae and M. acridum.</title>
        <authorList>
            <person name="Gao Q."/>
            <person name="Jin K."/>
            <person name="Ying S.H."/>
            <person name="Zhang Y."/>
            <person name="Xiao G."/>
            <person name="Shang Y."/>
            <person name="Duan Z."/>
            <person name="Hu X."/>
            <person name="Xie X.Q."/>
            <person name="Zhou G."/>
            <person name="Peng G."/>
            <person name="Luo Z."/>
            <person name="Huang W."/>
            <person name="Wang B."/>
            <person name="Fang W."/>
            <person name="Wang S."/>
            <person name="Zhong Y."/>
            <person name="Ma L.J."/>
            <person name="St Leger R.J."/>
            <person name="Zhao G.P."/>
            <person name="Pei Y."/>
            <person name="Feng M.G."/>
            <person name="Xia Y."/>
            <person name="Wang C."/>
        </authorList>
    </citation>
    <scope>NUCLEOTIDE SEQUENCE [LARGE SCALE GENOMIC DNA]</scope>
    <source>
        <strain evidence="3">ARSEF 23 / ATCC MYA-3075</strain>
    </source>
</reference>
<protein>
    <submittedName>
        <fullName evidence="2">Heat-labile enterotoxin IIA, A chain</fullName>
    </submittedName>
</protein>
<dbReference type="OrthoDB" id="10280969at2759"/>
<dbReference type="GeneID" id="23632509"/>
<comment type="caution">
    <text evidence="2">The sequence shown here is derived from an EMBL/GenBank/DDBJ whole genome shotgun (WGS) entry which is preliminary data.</text>
</comment>
<evidence type="ECO:0000313" key="2">
    <source>
        <dbReference type="EMBL" id="KHO11246.1"/>
    </source>
</evidence>
<sequence>MPLDVTGDRVLTARWHPYLYHSRRVAHYQQTNYGWGVGGKVLDASVTEDNALRPLQPHASEDDQRNRLTVRRRRGQGLHHYEFCLFNRILLAGGGDPGEAACSHGATSEEEGDVELPGSGSSLPIKPRILMQVSVLSACPCITHTGALPLESAGDMPKFDGIDGKRGQARPDLNEARKTLRNDMVGSHKAPVLLASGTGRRRWATSDVDRY</sequence>
<dbReference type="Proteomes" id="UP000002498">
    <property type="component" value="Unassembled WGS sequence"/>
</dbReference>
<dbReference type="KEGG" id="maj:MAA_11061"/>
<proteinExistence type="predicted"/>
<gene>
    <name evidence="2" type="ORF">MAA_11061</name>
</gene>
<evidence type="ECO:0000256" key="1">
    <source>
        <dbReference type="SAM" id="MobiDB-lite"/>
    </source>
</evidence>
<name>A0A0B2XH69_METRA</name>
<reference evidence="2 3" key="2">
    <citation type="journal article" date="2014" name="Proc. Natl. Acad. Sci. U.S.A.">
        <title>Trajectory and genomic determinants of fungal-pathogen speciation and host adaptation.</title>
        <authorList>
            <person name="Hu X."/>
            <person name="Xiao G."/>
            <person name="Zheng P."/>
            <person name="Shang Y."/>
            <person name="Su Y."/>
            <person name="Zhang X."/>
            <person name="Liu X."/>
            <person name="Zhan S."/>
            <person name="St Leger R.J."/>
            <person name="Wang C."/>
        </authorList>
    </citation>
    <scope>GENOME REANNOTATION</scope>
    <source>
        <strain evidence="3">ARSEF 23 / ATCC MYA-3075</strain>
    </source>
</reference>
<dbReference type="RefSeq" id="XP_011411329.1">
    <property type="nucleotide sequence ID" value="XM_011413027.1"/>
</dbReference>